<dbReference type="RefSeq" id="WP_246715788.1">
    <property type="nucleotide sequence ID" value="NZ_JALJZB010000001.1"/>
</dbReference>
<reference evidence="1 2" key="1">
    <citation type="submission" date="2024-07" db="EMBL/GenBank/DDBJ databases">
        <title>Genomic Encyclopedia of Type Strains, Phase V (KMG-V): Genome sequencing to study the core and pangenomes of soil and plant-associated prokaryotes.</title>
        <authorList>
            <person name="Whitman W."/>
        </authorList>
    </citation>
    <scope>NUCLEOTIDE SEQUENCE [LARGE SCALE GENOMIC DNA]</scope>
    <source>
        <strain evidence="1 2">USDA 415</strain>
    </source>
</reference>
<comment type="caution">
    <text evidence="1">The sequence shown here is derived from an EMBL/GenBank/DDBJ whole genome shotgun (WGS) entry which is preliminary data.</text>
</comment>
<dbReference type="InterPro" id="IPR027790">
    <property type="entry name" value="AdoMet_synthase_2_family"/>
</dbReference>
<name>A0ABV4F8R3_BRAEL</name>
<protein>
    <submittedName>
        <fullName evidence="1">S-adenosylmethionine synthetase</fullName>
        <ecNumber evidence="1">2.5.1.6</ecNumber>
    </submittedName>
</protein>
<gene>
    <name evidence="1" type="ORF">ABIF29_006164</name>
</gene>
<dbReference type="EMBL" id="JBGBZA010000002">
    <property type="protein sequence ID" value="MEY9319365.1"/>
    <property type="molecule type" value="Genomic_DNA"/>
</dbReference>
<organism evidence="1 2">
    <name type="scientific">Bradyrhizobium elkanii</name>
    <dbReference type="NCBI Taxonomy" id="29448"/>
    <lineage>
        <taxon>Bacteria</taxon>
        <taxon>Pseudomonadati</taxon>
        <taxon>Pseudomonadota</taxon>
        <taxon>Alphaproteobacteria</taxon>
        <taxon>Hyphomicrobiales</taxon>
        <taxon>Nitrobacteraceae</taxon>
        <taxon>Bradyrhizobium</taxon>
    </lineage>
</organism>
<dbReference type="NCBIfam" id="NF003366">
    <property type="entry name" value="PRK04439.1-5"/>
    <property type="match status" value="1"/>
</dbReference>
<accession>A0ABV4F8R3</accession>
<proteinExistence type="predicted"/>
<dbReference type="PANTHER" id="PTHR36697:SF1">
    <property type="entry name" value="S-ADENOSYLMETHIONINE SYNTHASE"/>
    <property type="match status" value="1"/>
</dbReference>
<sequence length="404" mass="43458">MNALVFSMLALVVSRLDITEEVEVAERKGAGHPDTICDALAETLSRNLCREYVSRFGRVLHHNVDKALLCGGRAMPAFGGGKVTNPIRIFLAGRAATNVGNERIPVEDITIEGSRAWLKANLHALDADRHVRVEALVRQGSQDLQSLFSRGSTQRNPLANDTSFGVGHAPLSALERLVLAIEQGLHGRDRAHDRLAWGEDIKIMAVRSGEGVKLTIACAMIGRFLNDMDSYLQQKAALAEYARERATEHGFGDCEVAINAADDAASDSVYLTVTGTSAEAGDDGQVGRGNRVNGLITPWRPMSLEAAAGKNPVSHVGKIYNVLAKRVAETLVEAIPQVSAAQCLVVSRIGAPVSIPDLIHLRLATKDGVPPEELRERGAEIVSDHLGRIPELVGELVAGEIQLY</sequence>
<dbReference type="EC" id="2.5.1.6" evidence="1"/>
<dbReference type="Gene3D" id="3.30.300.280">
    <property type="entry name" value="S-adenosylmethionine synthetase, C-terminal domain"/>
    <property type="match status" value="2"/>
</dbReference>
<dbReference type="GO" id="GO:0004478">
    <property type="term" value="F:methionine adenosyltransferase activity"/>
    <property type="evidence" value="ECO:0007669"/>
    <property type="project" value="UniProtKB-EC"/>
</dbReference>
<dbReference type="Proteomes" id="UP001565471">
    <property type="component" value="Unassembled WGS sequence"/>
</dbReference>
<keyword evidence="1" id="KW-0808">Transferase</keyword>
<dbReference type="Pfam" id="PF01941">
    <property type="entry name" value="AdoMet_Synthase"/>
    <property type="match status" value="1"/>
</dbReference>
<dbReference type="PANTHER" id="PTHR36697">
    <property type="entry name" value="S-ADENOSYLMETHIONINE SYNTHASE"/>
    <property type="match status" value="1"/>
</dbReference>
<keyword evidence="2" id="KW-1185">Reference proteome</keyword>
<evidence type="ECO:0000313" key="2">
    <source>
        <dbReference type="Proteomes" id="UP001565471"/>
    </source>
</evidence>
<evidence type="ECO:0000313" key="1">
    <source>
        <dbReference type="EMBL" id="MEY9319365.1"/>
    </source>
</evidence>
<dbReference type="InterPro" id="IPR042544">
    <property type="entry name" value="AdoMet_synthase_3"/>
</dbReference>
<dbReference type="Gene3D" id="3.30.300.10">
    <property type="match status" value="1"/>
</dbReference>